<keyword evidence="2" id="KW-0812">Transmembrane</keyword>
<reference evidence="3" key="1">
    <citation type="journal article" date="2020" name="Nature">
        <title>Giant virus diversity and host interactions through global metagenomics.</title>
        <authorList>
            <person name="Schulz F."/>
            <person name="Roux S."/>
            <person name="Paez-Espino D."/>
            <person name="Jungbluth S."/>
            <person name="Walsh D.A."/>
            <person name="Denef V.J."/>
            <person name="McMahon K.D."/>
            <person name="Konstantinidis K.T."/>
            <person name="Eloe-Fadrosh E.A."/>
            <person name="Kyrpides N.C."/>
            <person name="Woyke T."/>
        </authorList>
    </citation>
    <scope>NUCLEOTIDE SEQUENCE</scope>
    <source>
        <strain evidence="3">GVMAG-S-1101164-105</strain>
    </source>
</reference>
<keyword evidence="2" id="KW-0472">Membrane</keyword>
<dbReference type="AlphaFoldDB" id="A0A6C0JZ82"/>
<feature type="transmembrane region" description="Helical" evidence="2">
    <location>
        <begin position="12"/>
        <end position="30"/>
    </location>
</feature>
<feature type="region of interest" description="Disordered" evidence="1">
    <location>
        <begin position="41"/>
        <end position="63"/>
    </location>
</feature>
<evidence type="ECO:0000313" key="3">
    <source>
        <dbReference type="EMBL" id="QHU09717.1"/>
    </source>
</evidence>
<proteinExistence type="predicted"/>
<dbReference type="EMBL" id="MN740744">
    <property type="protein sequence ID" value="QHU09717.1"/>
    <property type="molecule type" value="Genomic_DNA"/>
</dbReference>
<protein>
    <submittedName>
        <fullName evidence="3">Uncharacterized protein</fullName>
    </submittedName>
</protein>
<sequence>MGVVVDNTKFIVFASITGFAVLAYDLYIIFTEPSIQTTNRPKGFGSVVEGHGHGKGHGHAHGH</sequence>
<evidence type="ECO:0000256" key="1">
    <source>
        <dbReference type="SAM" id="MobiDB-lite"/>
    </source>
</evidence>
<accession>A0A6C0JZ82</accession>
<keyword evidence="2" id="KW-1133">Transmembrane helix</keyword>
<name>A0A6C0JZ82_9ZZZZ</name>
<evidence type="ECO:0000256" key="2">
    <source>
        <dbReference type="SAM" id="Phobius"/>
    </source>
</evidence>
<feature type="compositionally biased region" description="Basic residues" evidence="1">
    <location>
        <begin position="53"/>
        <end position="63"/>
    </location>
</feature>
<organism evidence="3">
    <name type="scientific">viral metagenome</name>
    <dbReference type="NCBI Taxonomy" id="1070528"/>
    <lineage>
        <taxon>unclassified sequences</taxon>
        <taxon>metagenomes</taxon>
        <taxon>organismal metagenomes</taxon>
    </lineage>
</organism>